<gene>
    <name evidence="2" type="ORF">Ga0076813_16164</name>
</gene>
<feature type="region of interest" description="Disordered" evidence="1">
    <location>
        <begin position="1"/>
        <end position="56"/>
    </location>
</feature>
<dbReference type="EMBL" id="LMXI01000078">
    <property type="protein sequence ID" value="KRT59848.1"/>
    <property type="molecule type" value="Genomic_DNA"/>
</dbReference>
<evidence type="ECO:0000313" key="3">
    <source>
        <dbReference type="Proteomes" id="UP000051276"/>
    </source>
</evidence>
<evidence type="ECO:0000256" key="1">
    <source>
        <dbReference type="SAM" id="MobiDB-lite"/>
    </source>
</evidence>
<evidence type="ECO:0000313" key="2">
    <source>
        <dbReference type="EMBL" id="KRT59848.1"/>
    </source>
</evidence>
<comment type="caution">
    <text evidence="2">The sequence shown here is derived from an EMBL/GenBank/DDBJ whole genome shotgun (WGS) entry which is preliminary data.</text>
</comment>
<protein>
    <submittedName>
        <fullName evidence="2">Uncharacterized protein</fullName>
    </submittedName>
</protein>
<feature type="non-terminal residue" evidence="2">
    <location>
        <position position="70"/>
    </location>
</feature>
<organism evidence="2 3">
    <name type="scientific">endosymbiont of Ridgeia piscesae</name>
    <dbReference type="NCBI Taxonomy" id="54398"/>
    <lineage>
        <taxon>Bacteria</taxon>
        <taxon>Pseudomonadati</taxon>
        <taxon>Pseudomonadota</taxon>
        <taxon>Gammaproteobacteria</taxon>
        <taxon>sulfur-oxidizing symbionts</taxon>
    </lineage>
</organism>
<dbReference type="RefSeq" id="WP_057956829.1">
    <property type="nucleotide sequence ID" value="NZ_KQ556961.1"/>
</dbReference>
<name>A0A0T5ZAJ5_9GAMM</name>
<sequence>MSLLLDALNKASEENSQSTRKLVDAPHAVPKSEPLVLDLEPTEQTQPPPAAPPEDDLANALADRLDHGSD</sequence>
<dbReference type="Proteomes" id="UP000051276">
    <property type="component" value="Unassembled WGS sequence"/>
</dbReference>
<proteinExistence type="predicted"/>
<accession>A0A0T5ZAJ5</accession>
<reference evidence="2 3" key="1">
    <citation type="submission" date="2015-11" db="EMBL/GenBank/DDBJ databases">
        <title>The genome of Candidatus Endoriftia persephone in Ridgeia piscesae and population structure of the North Eastern Pacific vestimentiferan symbionts.</title>
        <authorList>
            <person name="Perez M."/>
            <person name="Juniper K.S."/>
        </authorList>
    </citation>
    <scope>NUCLEOTIDE SEQUENCE [LARGE SCALE GENOMIC DNA]</scope>
    <source>
        <strain evidence="2">Ind10</strain>
    </source>
</reference>
<dbReference type="AlphaFoldDB" id="A0A0T5ZAJ5"/>